<organism evidence="1 2">
    <name type="scientific">Plakobranchus ocellatus</name>
    <dbReference type="NCBI Taxonomy" id="259542"/>
    <lineage>
        <taxon>Eukaryota</taxon>
        <taxon>Metazoa</taxon>
        <taxon>Spiralia</taxon>
        <taxon>Lophotrochozoa</taxon>
        <taxon>Mollusca</taxon>
        <taxon>Gastropoda</taxon>
        <taxon>Heterobranchia</taxon>
        <taxon>Euthyneura</taxon>
        <taxon>Panpulmonata</taxon>
        <taxon>Sacoglossa</taxon>
        <taxon>Placobranchoidea</taxon>
        <taxon>Plakobranchidae</taxon>
        <taxon>Plakobranchus</taxon>
    </lineage>
</organism>
<evidence type="ECO:0000313" key="2">
    <source>
        <dbReference type="Proteomes" id="UP000735302"/>
    </source>
</evidence>
<proteinExistence type="predicted"/>
<evidence type="ECO:0000313" key="1">
    <source>
        <dbReference type="EMBL" id="GFO26322.1"/>
    </source>
</evidence>
<keyword evidence="2" id="KW-1185">Reference proteome</keyword>
<dbReference type="Proteomes" id="UP000735302">
    <property type="component" value="Unassembled WGS sequence"/>
</dbReference>
<accession>A0AAV4C3Z7</accession>
<gene>
    <name evidence="1" type="ORF">PoB_005282700</name>
</gene>
<dbReference type="EMBL" id="BLXT01005798">
    <property type="protein sequence ID" value="GFO26322.1"/>
    <property type="molecule type" value="Genomic_DNA"/>
</dbReference>
<dbReference type="AlphaFoldDB" id="A0AAV4C3Z7"/>
<name>A0AAV4C3Z7_9GAST</name>
<sequence>MFLRLHFVQKCIRILEPESPLITEHLLKTRFLHADLKLQMWAEQAVLETKNFDCLWGLEVQSDLQSYRSVMEGLSGERTIQC</sequence>
<comment type="caution">
    <text evidence="1">The sequence shown here is derived from an EMBL/GenBank/DDBJ whole genome shotgun (WGS) entry which is preliminary data.</text>
</comment>
<reference evidence="1 2" key="1">
    <citation type="journal article" date="2021" name="Elife">
        <title>Chloroplast acquisition without the gene transfer in kleptoplastic sea slugs, Plakobranchus ocellatus.</title>
        <authorList>
            <person name="Maeda T."/>
            <person name="Takahashi S."/>
            <person name="Yoshida T."/>
            <person name="Shimamura S."/>
            <person name="Takaki Y."/>
            <person name="Nagai Y."/>
            <person name="Toyoda A."/>
            <person name="Suzuki Y."/>
            <person name="Arimoto A."/>
            <person name="Ishii H."/>
            <person name="Satoh N."/>
            <person name="Nishiyama T."/>
            <person name="Hasebe M."/>
            <person name="Maruyama T."/>
            <person name="Minagawa J."/>
            <person name="Obokata J."/>
            <person name="Shigenobu S."/>
        </authorList>
    </citation>
    <scope>NUCLEOTIDE SEQUENCE [LARGE SCALE GENOMIC DNA]</scope>
</reference>
<protein>
    <submittedName>
        <fullName evidence="1">Uncharacterized protein</fullName>
    </submittedName>
</protein>